<dbReference type="EMBL" id="HBED01045188">
    <property type="protein sequence ID" value="CAD8324282.1"/>
    <property type="molecule type" value="Transcribed_RNA"/>
</dbReference>
<protein>
    <submittedName>
        <fullName evidence="1">Uncharacterized protein</fullName>
    </submittedName>
</protein>
<proteinExistence type="predicted"/>
<sequence>MDSVTEKISEAVDIGGTQMIFGANLPPGTTELPHYEVFYPTKTQYLVWKAGFPTYQLTDADGYKYIVQGYKVETSELDTLGDQFQELPYGWSYNVVTPDEDIVFDLTPDVPIPSVPDEFDQIYIRIPEYMTTCNGIDYSLRTHELDDSRHYLYCELIFNYPDGCGGDVYSTSPLAPCNLTW</sequence>
<reference evidence="1" key="1">
    <citation type="submission" date="2021-01" db="EMBL/GenBank/DDBJ databases">
        <authorList>
            <person name="Corre E."/>
            <person name="Pelletier E."/>
            <person name="Niang G."/>
            <person name="Scheremetjew M."/>
            <person name="Finn R."/>
            <person name="Kale V."/>
            <person name="Holt S."/>
            <person name="Cochrane G."/>
            <person name="Meng A."/>
            <person name="Brown T."/>
            <person name="Cohen L."/>
        </authorList>
    </citation>
    <scope>NUCLEOTIDE SEQUENCE</scope>
    <source>
        <strain evidence="1">CCMP147</strain>
    </source>
</reference>
<name>A0A7R9WGT7_9STRA</name>
<dbReference type="AlphaFoldDB" id="A0A7R9WGT7"/>
<gene>
    <name evidence="1" type="ORF">TDUB1175_LOCUS22701</name>
</gene>
<evidence type="ECO:0000313" key="1">
    <source>
        <dbReference type="EMBL" id="CAD8324282.1"/>
    </source>
</evidence>
<accession>A0A7R9WGT7</accession>
<organism evidence="1">
    <name type="scientific">Pseudictyota dubia</name>
    <dbReference type="NCBI Taxonomy" id="2749911"/>
    <lineage>
        <taxon>Eukaryota</taxon>
        <taxon>Sar</taxon>
        <taxon>Stramenopiles</taxon>
        <taxon>Ochrophyta</taxon>
        <taxon>Bacillariophyta</taxon>
        <taxon>Mediophyceae</taxon>
        <taxon>Biddulphiophycidae</taxon>
        <taxon>Eupodiscales</taxon>
        <taxon>Odontellaceae</taxon>
        <taxon>Pseudictyota</taxon>
    </lineage>
</organism>